<gene>
    <name evidence="1" type="ORF">F4556_004566</name>
</gene>
<reference evidence="1 2" key="1">
    <citation type="submission" date="2020-08" db="EMBL/GenBank/DDBJ databases">
        <title>Sequencing the genomes of 1000 actinobacteria strains.</title>
        <authorList>
            <person name="Klenk H.-P."/>
        </authorList>
    </citation>
    <scope>NUCLEOTIDE SEQUENCE [LARGE SCALE GENOMIC DNA]</scope>
    <source>
        <strain evidence="1 2">DSM 44786</strain>
    </source>
</reference>
<accession>A0A7W7SGQ1</accession>
<sequence>MNITTSGVRGAGDSSSANEYDAVDADLKDIADRLEAGADIMRGVTMVPMTLRRAVAWPGLLGVAAAVRELPANGGMRVGAWGAPTFGLSAAGPSWEPAP</sequence>
<dbReference type="AlphaFoldDB" id="A0A7W7SGQ1"/>
<protein>
    <submittedName>
        <fullName evidence="1">Uncharacterized protein</fullName>
    </submittedName>
</protein>
<organism evidence="1 2">
    <name type="scientific">Kitasatospora gansuensis</name>
    <dbReference type="NCBI Taxonomy" id="258050"/>
    <lineage>
        <taxon>Bacteria</taxon>
        <taxon>Bacillati</taxon>
        <taxon>Actinomycetota</taxon>
        <taxon>Actinomycetes</taxon>
        <taxon>Kitasatosporales</taxon>
        <taxon>Streptomycetaceae</taxon>
        <taxon>Kitasatospora</taxon>
    </lineage>
</organism>
<name>A0A7W7SGQ1_9ACTN</name>
<dbReference type="RefSeq" id="WP_184919093.1">
    <property type="nucleotide sequence ID" value="NZ_JACHJR010000001.1"/>
</dbReference>
<proteinExistence type="predicted"/>
<dbReference type="Proteomes" id="UP000573327">
    <property type="component" value="Unassembled WGS sequence"/>
</dbReference>
<dbReference type="EMBL" id="JACHJR010000001">
    <property type="protein sequence ID" value="MBB4949031.1"/>
    <property type="molecule type" value="Genomic_DNA"/>
</dbReference>
<comment type="caution">
    <text evidence="1">The sequence shown here is derived from an EMBL/GenBank/DDBJ whole genome shotgun (WGS) entry which is preliminary data.</text>
</comment>
<keyword evidence="2" id="KW-1185">Reference proteome</keyword>
<evidence type="ECO:0000313" key="1">
    <source>
        <dbReference type="EMBL" id="MBB4949031.1"/>
    </source>
</evidence>
<evidence type="ECO:0000313" key="2">
    <source>
        <dbReference type="Proteomes" id="UP000573327"/>
    </source>
</evidence>